<evidence type="ECO:0000256" key="2">
    <source>
        <dbReference type="ARBA" id="ARBA00001946"/>
    </source>
</evidence>
<dbReference type="HAMAP" id="MF_00138">
    <property type="entry name" value="GARS"/>
    <property type="match status" value="1"/>
</dbReference>
<feature type="domain" description="ATP-grasp" evidence="14">
    <location>
        <begin position="107"/>
        <end position="313"/>
    </location>
</feature>
<evidence type="ECO:0000256" key="12">
    <source>
        <dbReference type="HAMAP-Rule" id="MF_00138"/>
    </source>
</evidence>
<evidence type="ECO:0000313" key="16">
    <source>
        <dbReference type="Proteomes" id="UP001303902"/>
    </source>
</evidence>
<reference evidence="15 16" key="1">
    <citation type="submission" date="2023-06" db="EMBL/GenBank/DDBJ databases">
        <title>Sporosarcina sp. nov., isolated from Korean tranditional fermented seafood 'Jeotgal'.</title>
        <authorList>
            <person name="Yang A.I."/>
            <person name="Shin N.-R."/>
        </authorList>
    </citation>
    <scope>NUCLEOTIDE SEQUENCE [LARGE SCALE GENOMIC DNA]</scope>
    <source>
        <strain evidence="15 16">T2O-4</strain>
    </source>
</reference>
<comment type="cofactor">
    <cofactor evidence="2">
        <name>Mg(2+)</name>
        <dbReference type="ChEBI" id="CHEBI:18420"/>
    </cofactor>
</comment>
<keyword evidence="7 12" id="KW-0658">Purine biosynthesis</keyword>
<dbReference type="InterPro" id="IPR020562">
    <property type="entry name" value="PRibGlycinamide_synth_N"/>
</dbReference>
<dbReference type="Pfam" id="PF02843">
    <property type="entry name" value="GARS_C"/>
    <property type="match status" value="1"/>
</dbReference>
<dbReference type="Pfam" id="PF02844">
    <property type="entry name" value="GARS_N"/>
    <property type="match status" value="1"/>
</dbReference>
<dbReference type="InterPro" id="IPR020560">
    <property type="entry name" value="PRibGlycinamide_synth_C-dom"/>
</dbReference>
<proteinExistence type="inferred from homology"/>
<dbReference type="InterPro" id="IPR037123">
    <property type="entry name" value="PRibGlycinamide_synth_C_sf"/>
</dbReference>
<organism evidence="15 16">
    <name type="scientific">Sporosarcina oncorhynchi</name>
    <dbReference type="NCBI Taxonomy" id="3056444"/>
    <lineage>
        <taxon>Bacteria</taxon>
        <taxon>Bacillati</taxon>
        <taxon>Bacillota</taxon>
        <taxon>Bacilli</taxon>
        <taxon>Bacillales</taxon>
        <taxon>Caryophanaceae</taxon>
        <taxon>Sporosarcina</taxon>
    </lineage>
</organism>
<dbReference type="SUPFAM" id="SSF56059">
    <property type="entry name" value="Glutathione synthetase ATP-binding domain-like"/>
    <property type="match status" value="1"/>
</dbReference>
<evidence type="ECO:0000256" key="10">
    <source>
        <dbReference type="ARBA" id="ARBA00042242"/>
    </source>
</evidence>
<evidence type="ECO:0000256" key="5">
    <source>
        <dbReference type="ARBA" id="ARBA00022598"/>
    </source>
</evidence>
<dbReference type="SMART" id="SM01209">
    <property type="entry name" value="GARS_A"/>
    <property type="match status" value="1"/>
</dbReference>
<evidence type="ECO:0000256" key="3">
    <source>
        <dbReference type="ARBA" id="ARBA00005174"/>
    </source>
</evidence>
<evidence type="ECO:0000256" key="7">
    <source>
        <dbReference type="ARBA" id="ARBA00022755"/>
    </source>
</evidence>
<comment type="similarity">
    <text evidence="9 12">Belongs to the GARS family.</text>
</comment>
<dbReference type="EMBL" id="CP129118">
    <property type="protein sequence ID" value="WOV86699.1"/>
    <property type="molecule type" value="Genomic_DNA"/>
</dbReference>
<dbReference type="Pfam" id="PF01071">
    <property type="entry name" value="GARS_A"/>
    <property type="match status" value="1"/>
</dbReference>
<keyword evidence="16" id="KW-1185">Reference proteome</keyword>
<evidence type="ECO:0000256" key="4">
    <source>
        <dbReference type="ARBA" id="ARBA00013255"/>
    </source>
</evidence>
<dbReference type="Proteomes" id="UP001303902">
    <property type="component" value="Chromosome"/>
</dbReference>
<protein>
    <recommendedName>
        <fullName evidence="4 12">Phosphoribosylamine--glycine ligase</fullName>
        <ecNumber evidence="4 12">6.3.4.13</ecNumber>
    </recommendedName>
    <alternativeName>
        <fullName evidence="12">GARS</fullName>
    </alternativeName>
    <alternativeName>
        <fullName evidence="10 12">Glycinamide ribonucleotide synthetase</fullName>
    </alternativeName>
    <alternativeName>
        <fullName evidence="11 12">Phosphoribosylglycinamide synthetase</fullName>
    </alternativeName>
</protein>
<evidence type="ECO:0000256" key="6">
    <source>
        <dbReference type="ARBA" id="ARBA00022741"/>
    </source>
</evidence>
<evidence type="ECO:0000256" key="8">
    <source>
        <dbReference type="ARBA" id="ARBA00022840"/>
    </source>
</evidence>
<comment type="catalytic activity">
    <reaction evidence="12">
        <text>5-phospho-beta-D-ribosylamine + glycine + ATP = N(1)-(5-phospho-beta-D-ribosyl)glycinamide + ADP + phosphate + H(+)</text>
        <dbReference type="Rhea" id="RHEA:17453"/>
        <dbReference type="ChEBI" id="CHEBI:15378"/>
        <dbReference type="ChEBI" id="CHEBI:30616"/>
        <dbReference type="ChEBI" id="CHEBI:43474"/>
        <dbReference type="ChEBI" id="CHEBI:57305"/>
        <dbReference type="ChEBI" id="CHEBI:58681"/>
        <dbReference type="ChEBI" id="CHEBI:143788"/>
        <dbReference type="ChEBI" id="CHEBI:456216"/>
        <dbReference type="EC" id="6.3.4.13"/>
    </reaction>
</comment>
<dbReference type="Gene3D" id="3.30.470.20">
    <property type="entry name" value="ATP-grasp fold, B domain"/>
    <property type="match status" value="1"/>
</dbReference>
<dbReference type="PROSITE" id="PS00184">
    <property type="entry name" value="GARS"/>
    <property type="match status" value="1"/>
</dbReference>
<name>A0ABZ0L3F2_9BACL</name>
<dbReference type="InterPro" id="IPR020561">
    <property type="entry name" value="PRibGlycinamid_synth_ATP-grasp"/>
</dbReference>
<dbReference type="RefSeq" id="WP_317966131.1">
    <property type="nucleotide sequence ID" value="NZ_CP129118.1"/>
</dbReference>
<evidence type="ECO:0000256" key="13">
    <source>
        <dbReference type="PROSITE-ProRule" id="PRU00409"/>
    </source>
</evidence>
<dbReference type="Gene3D" id="3.30.1490.20">
    <property type="entry name" value="ATP-grasp fold, A domain"/>
    <property type="match status" value="1"/>
</dbReference>
<dbReference type="InterPro" id="IPR020559">
    <property type="entry name" value="PRibGlycinamide_synth_CS"/>
</dbReference>
<dbReference type="PANTHER" id="PTHR43472:SF1">
    <property type="entry name" value="PHOSPHORIBOSYLAMINE--GLYCINE LIGASE, CHLOROPLASTIC"/>
    <property type="match status" value="1"/>
</dbReference>
<keyword evidence="6 13" id="KW-0547">Nucleotide-binding</keyword>
<accession>A0ABZ0L3F2</accession>
<dbReference type="InterPro" id="IPR011761">
    <property type="entry name" value="ATP-grasp"/>
</dbReference>
<sequence>MKVLVIGSGGREHAIARQFNQSPSVTDVFVAPGNDGMTDEATCVDLRADDFAGLASFVESNGISLTFVGPEQPLADGIVDFFNERDLTIFGPTQAAAKIEGSKSFAKELMAKYTIPTAAYGTFTDVNEAKSFIREKGAPIVVKADGLAAGKGVVVAMTLDEAIEAVEDMIGNQKFGDSSSTVVIEEFLDGEEFSYMSFVHEGQIYPMVIAQDHKRAYNGDKGPNTGGMGAYSPVPQISNDVIEEAYNRVVVPTVEAMTKEGTPFTGILYAGLILTEEGPKVIEFNARFGDPETQVVLPRMASDFGAFMMALMNNEPFELKWNDEAVLGVVIAADGYPSGVKKGDRLPDLTALKAAGLEVFHAGTKRVDDGFSGDGGRVILVTSMGPSLKEAQQNVYNGLDGLEWNGFFYRTDIGWRTFE</sequence>
<dbReference type="EC" id="6.3.4.13" evidence="4 12"/>
<evidence type="ECO:0000256" key="11">
    <source>
        <dbReference type="ARBA" id="ARBA00042864"/>
    </source>
</evidence>
<dbReference type="Gene3D" id="3.90.600.10">
    <property type="entry name" value="Phosphoribosylglycinamide synthetase, C-terminal domain"/>
    <property type="match status" value="1"/>
</dbReference>
<keyword evidence="5 12" id="KW-0436">Ligase</keyword>
<dbReference type="Gene3D" id="3.40.50.20">
    <property type="match status" value="1"/>
</dbReference>
<dbReference type="InterPro" id="IPR013815">
    <property type="entry name" value="ATP_grasp_subdomain_1"/>
</dbReference>
<dbReference type="PANTHER" id="PTHR43472">
    <property type="entry name" value="PHOSPHORIBOSYLAMINE--GLYCINE LIGASE"/>
    <property type="match status" value="1"/>
</dbReference>
<keyword evidence="8 13" id="KW-0067">ATP-binding</keyword>
<dbReference type="GO" id="GO:0004637">
    <property type="term" value="F:phosphoribosylamine-glycine ligase activity"/>
    <property type="evidence" value="ECO:0007669"/>
    <property type="project" value="UniProtKB-EC"/>
</dbReference>
<dbReference type="InterPro" id="IPR000115">
    <property type="entry name" value="PRibGlycinamide_synth"/>
</dbReference>
<dbReference type="InterPro" id="IPR016185">
    <property type="entry name" value="PreATP-grasp_dom_sf"/>
</dbReference>
<evidence type="ECO:0000259" key="14">
    <source>
        <dbReference type="PROSITE" id="PS50975"/>
    </source>
</evidence>
<dbReference type="SUPFAM" id="SSF51246">
    <property type="entry name" value="Rudiment single hybrid motif"/>
    <property type="match status" value="1"/>
</dbReference>
<evidence type="ECO:0000256" key="1">
    <source>
        <dbReference type="ARBA" id="ARBA00001936"/>
    </source>
</evidence>
<dbReference type="PROSITE" id="PS50975">
    <property type="entry name" value="ATP_GRASP"/>
    <property type="match status" value="1"/>
</dbReference>
<evidence type="ECO:0000256" key="9">
    <source>
        <dbReference type="ARBA" id="ARBA00038345"/>
    </source>
</evidence>
<dbReference type="InterPro" id="IPR011054">
    <property type="entry name" value="Rudment_hybrid_motif"/>
</dbReference>
<dbReference type="SUPFAM" id="SSF52440">
    <property type="entry name" value="PreATP-grasp domain"/>
    <property type="match status" value="1"/>
</dbReference>
<gene>
    <name evidence="12 15" type="primary">purD</name>
    <name evidence="15" type="ORF">QWT69_12520</name>
</gene>
<comment type="pathway">
    <text evidence="3 12">Purine metabolism; IMP biosynthesis via de novo pathway; N(1)-(5-phospho-D-ribosyl)glycinamide from 5-phospho-alpha-D-ribose 1-diphosphate: step 2/2.</text>
</comment>
<dbReference type="SMART" id="SM01210">
    <property type="entry name" value="GARS_C"/>
    <property type="match status" value="1"/>
</dbReference>
<dbReference type="NCBIfam" id="TIGR00877">
    <property type="entry name" value="purD"/>
    <property type="match status" value="1"/>
</dbReference>
<comment type="cofactor">
    <cofactor evidence="1">
        <name>Mn(2+)</name>
        <dbReference type="ChEBI" id="CHEBI:29035"/>
    </cofactor>
</comment>
<evidence type="ECO:0000313" key="15">
    <source>
        <dbReference type="EMBL" id="WOV86699.1"/>
    </source>
</evidence>